<sequence length="166" mass="18135">PLRAVGWSWSRAAWPGLSRWRDPAFPPRPSPAEVSPLAPGPPWCGQRYKPRGDVHAAPTRPAASTCPAQRGPTSSVLALARGASARPRPLLPITRLKRAKASEHQLVRRIRGNLGALEAARRGGVRRRPPAGPGAALWRPKNESFTAGQREGFAQPRRFRQRCVEA</sequence>
<protein>
    <submittedName>
        <fullName evidence="2">Uncharacterized protein</fullName>
    </submittedName>
</protein>
<evidence type="ECO:0000256" key="1">
    <source>
        <dbReference type="SAM" id="MobiDB-lite"/>
    </source>
</evidence>
<reference evidence="2" key="2">
    <citation type="submission" date="2025-09" db="UniProtKB">
        <authorList>
            <consortium name="Ensembl"/>
        </authorList>
    </citation>
    <scope>IDENTIFICATION</scope>
</reference>
<keyword evidence="3" id="KW-1185">Reference proteome</keyword>
<feature type="compositionally biased region" description="Basic residues" evidence="1">
    <location>
        <begin position="157"/>
        <end position="166"/>
    </location>
</feature>
<dbReference type="Ensembl" id="ENSAOWT00000016331.1">
    <property type="protein sequence ID" value="ENSAOWP00000014391.1"/>
    <property type="gene ID" value="ENSAOWG00000009820.1"/>
</dbReference>
<name>A0A8B9S8B4_APTOW</name>
<evidence type="ECO:0000313" key="3">
    <source>
        <dbReference type="Proteomes" id="UP000694424"/>
    </source>
</evidence>
<feature type="region of interest" description="Disordered" evidence="1">
    <location>
        <begin position="121"/>
        <end position="166"/>
    </location>
</feature>
<dbReference type="Proteomes" id="UP000694424">
    <property type="component" value="Unplaced"/>
</dbReference>
<accession>A0A8B9S8B4</accession>
<organism evidence="2 3">
    <name type="scientific">Apteryx owenii</name>
    <name type="common">Little spotted kiwi</name>
    <dbReference type="NCBI Taxonomy" id="8824"/>
    <lineage>
        <taxon>Eukaryota</taxon>
        <taxon>Metazoa</taxon>
        <taxon>Chordata</taxon>
        <taxon>Craniata</taxon>
        <taxon>Vertebrata</taxon>
        <taxon>Euteleostomi</taxon>
        <taxon>Archelosauria</taxon>
        <taxon>Archosauria</taxon>
        <taxon>Dinosauria</taxon>
        <taxon>Saurischia</taxon>
        <taxon>Theropoda</taxon>
        <taxon>Coelurosauria</taxon>
        <taxon>Aves</taxon>
        <taxon>Palaeognathae</taxon>
        <taxon>Apterygiformes</taxon>
        <taxon>Apterygidae</taxon>
        <taxon>Apteryx</taxon>
    </lineage>
</organism>
<feature type="region of interest" description="Disordered" evidence="1">
    <location>
        <begin position="24"/>
        <end position="73"/>
    </location>
</feature>
<reference evidence="2" key="1">
    <citation type="submission" date="2025-08" db="UniProtKB">
        <authorList>
            <consortium name="Ensembl"/>
        </authorList>
    </citation>
    <scope>IDENTIFICATION</scope>
</reference>
<proteinExistence type="predicted"/>
<dbReference type="AlphaFoldDB" id="A0A8B9S8B4"/>
<evidence type="ECO:0000313" key="2">
    <source>
        <dbReference type="Ensembl" id="ENSAOWP00000014391.1"/>
    </source>
</evidence>